<dbReference type="SUPFAM" id="SSF102114">
    <property type="entry name" value="Radical SAM enzymes"/>
    <property type="match status" value="1"/>
</dbReference>
<dbReference type="InterPro" id="IPR034505">
    <property type="entry name" value="Coproporphyrinogen-III_oxidase"/>
</dbReference>
<dbReference type="GO" id="GO:0003824">
    <property type="term" value="F:catalytic activity"/>
    <property type="evidence" value="ECO:0007669"/>
    <property type="project" value="InterPro"/>
</dbReference>
<dbReference type="GO" id="GO:0046872">
    <property type="term" value="F:metal ion binding"/>
    <property type="evidence" value="ECO:0007669"/>
    <property type="project" value="UniProtKB-KW"/>
</dbReference>
<dbReference type="EMBL" id="DSZY01000022">
    <property type="protein sequence ID" value="HGU40511.1"/>
    <property type="molecule type" value="Genomic_DNA"/>
</dbReference>
<dbReference type="Pfam" id="PF04055">
    <property type="entry name" value="Radical_SAM"/>
    <property type="match status" value="1"/>
</dbReference>
<organism evidence="6">
    <name type="scientific">Fervidobacterium thailandense</name>
    <dbReference type="NCBI Taxonomy" id="1008305"/>
    <lineage>
        <taxon>Bacteria</taxon>
        <taxon>Thermotogati</taxon>
        <taxon>Thermotogota</taxon>
        <taxon>Thermotogae</taxon>
        <taxon>Thermotogales</taxon>
        <taxon>Fervidobacteriaceae</taxon>
        <taxon>Fervidobacterium</taxon>
    </lineage>
</organism>
<keyword evidence="2" id="KW-0479">Metal-binding</keyword>
<dbReference type="PROSITE" id="PS51918">
    <property type="entry name" value="RADICAL_SAM"/>
    <property type="match status" value="1"/>
</dbReference>
<dbReference type="SFLD" id="SFLDS00029">
    <property type="entry name" value="Radical_SAM"/>
    <property type="match status" value="1"/>
</dbReference>
<dbReference type="InterPro" id="IPR013785">
    <property type="entry name" value="Aldolase_TIM"/>
</dbReference>
<evidence type="ECO:0000256" key="2">
    <source>
        <dbReference type="ARBA" id="ARBA00022723"/>
    </source>
</evidence>
<dbReference type="GO" id="GO:0006779">
    <property type="term" value="P:porphyrin-containing compound biosynthetic process"/>
    <property type="evidence" value="ECO:0007669"/>
    <property type="project" value="TreeGrafter"/>
</dbReference>
<dbReference type="SFLD" id="SFLDG01065">
    <property type="entry name" value="anaerobic_coproporphyrinogen-I"/>
    <property type="match status" value="1"/>
</dbReference>
<evidence type="ECO:0000259" key="5">
    <source>
        <dbReference type="PROSITE" id="PS51918"/>
    </source>
</evidence>
<dbReference type="InterPro" id="IPR006638">
    <property type="entry name" value="Elp3/MiaA/NifB-like_rSAM"/>
</dbReference>
<feature type="domain" description="Radical SAM core" evidence="5">
    <location>
        <begin position="37"/>
        <end position="269"/>
    </location>
</feature>
<dbReference type="AlphaFoldDB" id="A0A7C4W9Q5"/>
<dbReference type="CDD" id="cd01335">
    <property type="entry name" value="Radical_SAM"/>
    <property type="match status" value="1"/>
</dbReference>
<evidence type="ECO:0000256" key="1">
    <source>
        <dbReference type="ARBA" id="ARBA00022691"/>
    </source>
</evidence>
<dbReference type="PANTHER" id="PTHR13932">
    <property type="entry name" value="COPROPORPHYRINIGEN III OXIDASE"/>
    <property type="match status" value="1"/>
</dbReference>
<sequence>MMNLFTKAFRRYLLGRVFRFQFTASEDPGISLERLNASGIEALHIYVHIPFCKHTCPYCPYNKVPWDAELAGQYFPALKAEIITYADVIGRFQVPSIYFGGGSPAISPLDLVDGLTLLREVFLITGDVCLEINPAECSKETLRVLKDAGVSVISVGIQSFKNELLNLIGRSYDGVTALKALKNTVELFENVNVDLMFALPHQTLKELESDLKTAIDNGATQITVYPLFTFPYSTIGRYKRLKRVKMPNFMVRRRQYYFVYDYLVSEGYEPVSVWSFMKKASNSKSVKYSSVTREYYLGFGAGAGSYFPWGFYLNTFPVQAYIERLSMGKLPTSLEFAFNKRMDDLFWLYWRFYDTVILKQEFEKRFGKDPKVKRIVEFFRKVGFLTDEGGYFRLTKRGAFWIHLAQNYFALNYVNTIWSRALIEPFPELIEF</sequence>
<evidence type="ECO:0000256" key="4">
    <source>
        <dbReference type="ARBA" id="ARBA00023014"/>
    </source>
</evidence>
<accession>A0A7C4W9Q5</accession>
<dbReference type="GO" id="GO:0051539">
    <property type="term" value="F:4 iron, 4 sulfur cluster binding"/>
    <property type="evidence" value="ECO:0007669"/>
    <property type="project" value="TreeGrafter"/>
</dbReference>
<dbReference type="Gene3D" id="3.20.20.70">
    <property type="entry name" value="Aldolase class I"/>
    <property type="match status" value="1"/>
</dbReference>
<evidence type="ECO:0000256" key="3">
    <source>
        <dbReference type="ARBA" id="ARBA00023004"/>
    </source>
</evidence>
<evidence type="ECO:0000313" key="6">
    <source>
        <dbReference type="EMBL" id="HGU40511.1"/>
    </source>
</evidence>
<comment type="caution">
    <text evidence="6">The sequence shown here is derived from an EMBL/GenBank/DDBJ whole genome shotgun (WGS) entry which is preliminary data.</text>
</comment>
<dbReference type="SMART" id="SM00729">
    <property type="entry name" value="Elp3"/>
    <property type="match status" value="1"/>
</dbReference>
<keyword evidence="1" id="KW-0949">S-adenosyl-L-methionine</keyword>
<proteinExistence type="predicted"/>
<keyword evidence="4" id="KW-0411">Iron-sulfur</keyword>
<name>A0A7C4W9Q5_9BACT</name>
<keyword evidence="3" id="KW-0408">Iron</keyword>
<dbReference type="PANTHER" id="PTHR13932:SF5">
    <property type="entry name" value="RADICAL S-ADENOSYL METHIONINE DOMAIN-CONTAINING PROTEIN 1, MITOCHONDRIAL"/>
    <property type="match status" value="1"/>
</dbReference>
<reference evidence="6" key="1">
    <citation type="journal article" date="2020" name="mSystems">
        <title>Genome- and Community-Level Interaction Insights into Carbon Utilization and Element Cycling Functions of Hydrothermarchaeota in Hydrothermal Sediment.</title>
        <authorList>
            <person name="Zhou Z."/>
            <person name="Liu Y."/>
            <person name="Xu W."/>
            <person name="Pan J."/>
            <person name="Luo Z.H."/>
            <person name="Li M."/>
        </authorList>
    </citation>
    <scope>NUCLEOTIDE SEQUENCE [LARGE SCALE GENOMIC DNA]</scope>
    <source>
        <strain evidence="6">SpSt-609</strain>
    </source>
</reference>
<protein>
    <submittedName>
        <fullName evidence="6">Coproporphyrinogen III oxidase family protein</fullName>
    </submittedName>
</protein>
<dbReference type="InterPro" id="IPR007197">
    <property type="entry name" value="rSAM"/>
</dbReference>
<dbReference type="GO" id="GO:0005737">
    <property type="term" value="C:cytoplasm"/>
    <property type="evidence" value="ECO:0007669"/>
    <property type="project" value="TreeGrafter"/>
</dbReference>
<gene>
    <name evidence="6" type="ORF">ENT77_04855</name>
</gene>
<dbReference type="InterPro" id="IPR058240">
    <property type="entry name" value="rSAM_sf"/>
</dbReference>